<dbReference type="KEGG" id="vg:5469677"/>
<dbReference type="GeneID" id="5469677"/>
<dbReference type="Proteomes" id="UP000204095">
    <property type="component" value="Segment"/>
</dbReference>
<protein>
    <submittedName>
        <fullName evidence="1">Uncharacterized protein n671R</fullName>
    </submittedName>
</protein>
<evidence type="ECO:0000313" key="2">
    <source>
        <dbReference type="Proteomes" id="UP000204095"/>
    </source>
</evidence>
<accession>A7J825</accession>
<sequence>MYSFPIPMCKSALLQASCSASLRVVPEPSANLFPSTWTPTMNKELAPPLSNCITNSGLPNERRLQCFASRSLWLESMRSSWMLACRASVVIKNCFAALIPPSR</sequence>
<organism evidence="1 2">
    <name type="scientific">Paramecium bursaria Chlorella virus FR483</name>
    <name type="common">PBCV-FR483</name>
    <dbReference type="NCBI Taxonomy" id="399781"/>
    <lineage>
        <taxon>Viruses</taxon>
        <taxon>Varidnaviria</taxon>
        <taxon>Bamfordvirae</taxon>
        <taxon>Nucleocytoviricota</taxon>
        <taxon>Megaviricetes</taxon>
        <taxon>Algavirales</taxon>
        <taxon>Phycodnaviridae</taxon>
        <taxon>Chlorovirus</taxon>
        <taxon>Chlorovirus conductrix</taxon>
        <taxon>Paramecium bursaria Chlorella virus A1</taxon>
    </lineage>
</organism>
<name>A7J825_PBCVF</name>
<reference evidence="1 2" key="1">
    <citation type="journal article" date="2007" name="Virology">
        <title>Sequence and annotation of the 314-kb MT325 and the 321-kb FR483 viruses that infect Chlorella Pbi.</title>
        <authorList>
            <person name="Fitzgerald L.A."/>
            <person name="Graves M.V."/>
            <person name="Li X."/>
            <person name="Feldblyum T."/>
            <person name="Hartigan J."/>
            <person name="Van Etten J.L."/>
        </authorList>
    </citation>
    <scope>NUCLEOTIDE SEQUENCE [LARGE SCALE GENOMIC DNA]</scope>
    <source>
        <strain evidence="1 2">FR483</strain>
    </source>
</reference>
<dbReference type="RefSeq" id="YP_001426303.1">
    <property type="nucleotide sequence ID" value="NC_008603.1"/>
</dbReference>
<gene>
    <name evidence="1" type="primary">n671R</name>
    <name evidence="1" type="ORF">FR483_n671R</name>
</gene>
<dbReference type="EMBL" id="DQ890022">
    <property type="protein sequence ID" value="ABT15956.1"/>
    <property type="molecule type" value="Genomic_DNA"/>
</dbReference>
<dbReference type="OrthoDB" id="41471at10239"/>
<organismHost>
    <name type="scientific">Paramecium bursaria</name>
    <dbReference type="NCBI Taxonomy" id="74790"/>
</organismHost>
<evidence type="ECO:0000313" key="1">
    <source>
        <dbReference type="EMBL" id="ABT15956.1"/>
    </source>
</evidence>
<proteinExistence type="predicted"/>